<keyword evidence="9" id="KW-1185">Reference proteome</keyword>
<dbReference type="EMBL" id="PQIB02000013">
    <property type="protein sequence ID" value="RLM74748.1"/>
    <property type="molecule type" value="Genomic_DNA"/>
</dbReference>
<protein>
    <recommendedName>
        <fullName evidence="7">TF-B3 domain-containing protein</fullName>
    </recommendedName>
</protein>
<sequence>MALDGHGVVAWAGPSLTAQTLPDIEKQRESPSASAKKRKSKNERSSSEGLKRPKGSMTSLDRASLQRKSVYEIGPQSWIKKEINKNALENHLSLAAAFCNAIRLQEPCMITLKNSMNSTRSWQVRCNPYKHSSHQIGSGWKRFCEDNRLKQGDVCTFNVMETTLWHVDIMHDVQNQRESHCSSSMKSDRKKNSSSCEGQKWPKGSMNSLNKASLRLRCVYEIGPPSWIKKEINTSTLDNSLSLAPAFCDAIGFRKPCTITLKSSTNSTKSWQQESPSASGRKLCSSKPKRKNERSRSEGQKRPKVSMTSVNKASPKTRCVFEIGPPAWIKKEINNKSIESYLSLAPAFCDAVGLREPCTITLKTSMSSTRSWQVRAVPYKNSSHYVGGLDWKRFCEENEIKVGDVCTINIVETTLWHVDVAHQKAPDVADLILGCAEYRFDNKQFTEFK</sequence>
<dbReference type="OrthoDB" id="638806at2759"/>
<evidence type="ECO:0000256" key="4">
    <source>
        <dbReference type="ARBA" id="ARBA00023163"/>
    </source>
</evidence>
<evidence type="ECO:0000313" key="8">
    <source>
        <dbReference type="EMBL" id="RLM74748.1"/>
    </source>
</evidence>
<keyword evidence="3" id="KW-0238">DNA-binding</keyword>
<feature type="region of interest" description="Disordered" evidence="6">
    <location>
        <begin position="178"/>
        <end position="203"/>
    </location>
</feature>
<dbReference type="InterPro" id="IPR015300">
    <property type="entry name" value="DNA-bd_pseudobarrel_sf"/>
</dbReference>
<dbReference type="InterPro" id="IPR039218">
    <property type="entry name" value="REM_fam"/>
</dbReference>
<accession>A0A3L6QA98</accession>
<dbReference type="PANTHER" id="PTHR31674:SF86">
    <property type="entry name" value="B3 DOMAIN-CONTAINING PROTEIN OS04G0347400-RELATED"/>
    <property type="match status" value="1"/>
</dbReference>
<gene>
    <name evidence="8" type="ORF">C2845_PM15G04450</name>
</gene>
<comment type="subcellular location">
    <subcellularLocation>
        <location evidence="1">Nucleus</location>
    </subcellularLocation>
</comment>
<feature type="domain" description="TF-B3" evidence="7">
    <location>
        <begin position="110"/>
        <end position="173"/>
    </location>
</feature>
<feature type="compositionally biased region" description="Polar residues" evidence="6">
    <location>
        <begin position="264"/>
        <end position="278"/>
    </location>
</feature>
<proteinExistence type="predicted"/>
<dbReference type="Pfam" id="PF02362">
    <property type="entry name" value="B3"/>
    <property type="match status" value="2"/>
</dbReference>
<dbReference type="Gene3D" id="2.40.330.10">
    <property type="entry name" value="DNA-binding pseudobarrel domain"/>
    <property type="match status" value="2"/>
</dbReference>
<evidence type="ECO:0000256" key="3">
    <source>
        <dbReference type="ARBA" id="ARBA00023125"/>
    </source>
</evidence>
<dbReference type="SUPFAM" id="SSF101936">
    <property type="entry name" value="DNA-binding pseudobarrel domain"/>
    <property type="match status" value="2"/>
</dbReference>
<dbReference type="Proteomes" id="UP000275267">
    <property type="component" value="Unassembled WGS sequence"/>
</dbReference>
<evidence type="ECO:0000259" key="7">
    <source>
        <dbReference type="PROSITE" id="PS50863"/>
    </source>
</evidence>
<evidence type="ECO:0000256" key="6">
    <source>
        <dbReference type="SAM" id="MobiDB-lite"/>
    </source>
</evidence>
<feature type="region of interest" description="Disordered" evidence="6">
    <location>
        <begin position="264"/>
        <end position="312"/>
    </location>
</feature>
<name>A0A3L6QA98_PANMI</name>
<reference evidence="9" key="1">
    <citation type="journal article" date="2019" name="Nat. Commun.">
        <title>The genome of broomcorn millet.</title>
        <authorList>
            <person name="Zou C."/>
            <person name="Miki D."/>
            <person name="Li D."/>
            <person name="Tang Q."/>
            <person name="Xiao L."/>
            <person name="Rajput S."/>
            <person name="Deng P."/>
            <person name="Jia W."/>
            <person name="Huang R."/>
            <person name="Zhang M."/>
            <person name="Sun Y."/>
            <person name="Hu J."/>
            <person name="Fu X."/>
            <person name="Schnable P.S."/>
            <person name="Li F."/>
            <person name="Zhang H."/>
            <person name="Feng B."/>
            <person name="Zhu X."/>
            <person name="Liu R."/>
            <person name="Schnable J.C."/>
            <person name="Zhu J.-K."/>
            <person name="Zhang H."/>
        </authorList>
    </citation>
    <scope>NUCLEOTIDE SEQUENCE [LARGE SCALE GENOMIC DNA]</scope>
</reference>
<dbReference type="SMART" id="SM01019">
    <property type="entry name" value="B3"/>
    <property type="match status" value="2"/>
</dbReference>
<evidence type="ECO:0000256" key="5">
    <source>
        <dbReference type="ARBA" id="ARBA00023242"/>
    </source>
</evidence>
<dbReference type="GO" id="GO:0003677">
    <property type="term" value="F:DNA binding"/>
    <property type="evidence" value="ECO:0007669"/>
    <property type="project" value="UniProtKB-KW"/>
</dbReference>
<dbReference type="STRING" id="4540.A0A3L6QA98"/>
<dbReference type="PROSITE" id="PS50863">
    <property type="entry name" value="B3"/>
    <property type="match status" value="2"/>
</dbReference>
<comment type="caution">
    <text evidence="8">The sequence shown here is derived from an EMBL/GenBank/DDBJ whole genome shotgun (WGS) entry which is preliminary data.</text>
</comment>
<dbReference type="CDD" id="cd10017">
    <property type="entry name" value="B3_DNA"/>
    <property type="match status" value="2"/>
</dbReference>
<evidence type="ECO:0000313" key="9">
    <source>
        <dbReference type="Proteomes" id="UP000275267"/>
    </source>
</evidence>
<dbReference type="AlphaFoldDB" id="A0A3L6QA98"/>
<feature type="compositionally biased region" description="Basic and acidic residues" evidence="6">
    <location>
        <begin position="42"/>
        <end position="51"/>
    </location>
</feature>
<dbReference type="InterPro" id="IPR003340">
    <property type="entry name" value="B3_DNA-bd"/>
</dbReference>
<feature type="region of interest" description="Disordered" evidence="6">
    <location>
        <begin position="19"/>
        <end position="62"/>
    </location>
</feature>
<keyword evidence="4" id="KW-0804">Transcription</keyword>
<feature type="domain" description="TF-B3" evidence="7">
    <location>
        <begin position="327"/>
        <end position="424"/>
    </location>
</feature>
<keyword evidence="5" id="KW-0539">Nucleus</keyword>
<dbReference type="GO" id="GO:0005634">
    <property type="term" value="C:nucleus"/>
    <property type="evidence" value="ECO:0007669"/>
    <property type="project" value="UniProtKB-SubCell"/>
</dbReference>
<dbReference type="PANTHER" id="PTHR31674">
    <property type="entry name" value="B3 DOMAIN-CONTAINING PROTEIN REM-LIKE 3-RELATED"/>
    <property type="match status" value="1"/>
</dbReference>
<evidence type="ECO:0000256" key="1">
    <source>
        <dbReference type="ARBA" id="ARBA00004123"/>
    </source>
</evidence>
<evidence type="ECO:0000256" key="2">
    <source>
        <dbReference type="ARBA" id="ARBA00023015"/>
    </source>
</evidence>
<organism evidence="8 9">
    <name type="scientific">Panicum miliaceum</name>
    <name type="common">Proso millet</name>
    <name type="synonym">Broomcorn millet</name>
    <dbReference type="NCBI Taxonomy" id="4540"/>
    <lineage>
        <taxon>Eukaryota</taxon>
        <taxon>Viridiplantae</taxon>
        <taxon>Streptophyta</taxon>
        <taxon>Embryophyta</taxon>
        <taxon>Tracheophyta</taxon>
        <taxon>Spermatophyta</taxon>
        <taxon>Magnoliopsida</taxon>
        <taxon>Liliopsida</taxon>
        <taxon>Poales</taxon>
        <taxon>Poaceae</taxon>
        <taxon>PACMAD clade</taxon>
        <taxon>Panicoideae</taxon>
        <taxon>Panicodae</taxon>
        <taxon>Paniceae</taxon>
        <taxon>Panicinae</taxon>
        <taxon>Panicum</taxon>
        <taxon>Panicum sect. Panicum</taxon>
    </lineage>
</organism>
<keyword evidence="2" id="KW-0805">Transcription regulation</keyword>
<feature type="compositionally biased region" description="Basic and acidic residues" evidence="6">
    <location>
        <begin position="178"/>
        <end position="191"/>
    </location>
</feature>